<sequence>MDLYHKYFWWGMDGVWTALQFPGSEGCLHRWRGVSSSVAKGVLIGGEGCPHRWRTISSSVAKVQVKVTCQEKRMEGQSETPV</sequence>
<dbReference type="EMBL" id="CP103141">
    <property type="protein sequence ID" value="UVQ76566.1"/>
    <property type="molecule type" value="Genomic_DNA"/>
</dbReference>
<reference evidence="1" key="1">
    <citation type="submission" date="2022-08" db="EMBL/GenBank/DDBJ databases">
        <title>Genome Sequencing of Bacteroides fragilis Group Isolates with Nanopore Technology.</title>
        <authorList>
            <person name="Tisza M.J."/>
            <person name="Smith D."/>
            <person name="Dekker J.P."/>
        </authorList>
    </citation>
    <scope>NUCLEOTIDE SEQUENCE</scope>
    <source>
        <strain evidence="1">BFG-527</strain>
    </source>
</reference>
<organism evidence="1 2">
    <name type="scientific">Bacteroides faecis</name>
    <dbReference type="NCBI Taxonomy" id="674529"/>
    <lineage>
        <taxon>Bacteria</taxon>
        <taxon>Pseudomonadati</taxon>
        <taxon>Bacteroidota</taxon>
        <taxon>Bacteroidia</taxon>
        <taxon>Bacteroidales</taxon>
        <taxon>Bacteroidaceae</taxon>
        <taxon>Bacteroides</taxon>
    </lineage>
</organism>
<dbReference type="Proteomes" id="UP001060104">
    <property type="component" value="Chromosome"/>
</dbReference>
<dbReference type="GeneID" id="69588785"/>
<dbReference type="RefSeq" id="WP_139147252.1">
    <property type="nucleotide sequence ID" value="NZ_CAJTBR010000038.1"/>
</dbReference>
<name>A0ABY5TFC1_9BACE</name>
<evidence type="ECO:0000313" key="2">
    <source>
        <dbReference type="Proteomes" id="UP001060104"/>
    </source>
</evidence>
<accession>A0ABY5TFC1</accession>
<gene>
    <name evidence="1" type="ORF">NXY30_09435</name>
</gene>
<keyword evidence="2" id="KW-1185">Reference proteome</keyword>
<evidence type="ECO:0000313" key="1">
    <source>
        <dbReference type="EMBL" id="UVQ76566.1"/>
    </source>
</evidence>
<protein>
    <submittedName>
        <fullName evidence="1">Uncharacterized protein</fullName>
    </submittedName>
</protein>
<proteinExistence type="predicted"/>